<reference evidence="2" key="1">
    <citation type="submission" date="2018-07" db="EMBL/GenBank/DDBJ databases">
        <authorList>
            <person name="Quirk P.G."/>
            <person name="Krulwich T.A."/>
        </authorList>
    </citation>
    <scope>NUCLEOTIDE SEQUENCE [LARGE SCALE GENOMIC DNA]</scope>
</reference>
<dbReference type="RefSeq" id="YP_009807252.1">
    <property type="nucleotide sequence ID" value="NC_048021.1"/>
</dbReference>
<name>A0A345MIZ3_9CAUD</name>
<dbReference type="Proteomes" id="UP000257597">
    <property type="component" value="Segment"/>
</dbReference>
<organism evidence="1 2">
    <name type="scientific">Gordonia phage Daredevil</name>
    <dbReference type="NCBI Taxonomy" id="2283286"/>
    <lineage>
        <taxon>Viruses</taxon>
        <taxon>Duplodnaviria</taxon>
        <taxon>Heunggongvirae</taxon>
        <taxon>Uroviricota</taxon>
        <taxon>Caudoviricetes</taxon>
        <taxon>Daredevilvirus</taxon>
        <taxon>Daredevilvirus daredevil</taxon>
    </lineage>
</organism>
<protein>
    <submittedName>
        <fullName evidence="1">Uncharacterized protein</fullName>
    </submittedName>
</protein>
<sequence length="76" mass="8584">MSSTEYGIFTDEGLLEQDFWDYHDAEAVMDREYAEEPYVHVGEVCGQCRGAETTVDDGCEDCDDELDGCITDDEED</sequence>
<evidence type="ECO:0000313" key="1">
    <source>
        <dbReference type="EMBL" id="AXH70524.1"/>
    </source>
</evidence>
<keyword evidence="2" id="KW-1185">Reference proteome</keyword>
<gene>
    <name evidence="1" type="primary">138</name>
    <name evidence="1" type="ORF">SEA_DAREDEVIL_138</name>
</gene>
<dbReference type="EMBL" id="MH590603">
    <property type="protein sequence ID" value="AXH70524.1"/>
    <property type="molecule type" value="Genomic_DNA"/>
</dbReference>
<accession>A0A345MIZ3</accession>
<proteinExistence type="predicted"/>
<dbReference type="GeneID" id="54998127"/>
<evidence type="ECO:0000313" key="2">
    <source>
        <dbReference type="Proteomes" id="UP000257597"/>
    </source>
</evidence>
<dbReference type="KEGG" id="vg:54998127"/>